<dbReference type="InterPro" id="IPR000172">
    <property type="entry name" value="GMC_OxRdtase_N"/>
</dbReference>
<dbReference type="GeneID" id="66077235"/>
<feature type="domain" description="Glucose-methanol-choline oxidoreductase N-terminal" evidence="6">
    <location>
        <begin position="283"/>
        <end position="297"/>
    </location>
</feature>
<dbReference type="RefSeq" id="XP_043008228.1">
    <property type="nucleotide sequence ID" value="XM_043152945.1"/>
</dbReference>
<feature type="active site" description="Proton acceptor" evidence="3">
    <location>
        <position position="561"/>
    </location>
</feature>
<name>A0A9P7URU3_9AGAR</name>
<evidence type="ECO:0000313" key="7">
    <source>
        <dbReference type="EMBL" id="KAG7091758.1"/>
    </source>
</evidence>
<dbReference type="Pfam" id="PF00732">
    <property type="entry name" value="GMC_oxred_N"/>
    <property type="match status" value="1"/>
</dbReference>
<dbReference type="KEGG" id="more:E1B28_008159"/>
<evidence type="ECO:0000256" key="5">
    <source>
        <dbReference type="SAM" id="Phobius"/>
    </source>
</evidence>
<dbReference type="SUPFAM" id="SSF51905">
    <property type="entry name" value="FAD/NAD(P)-binding domain"/>
    <property type="match status" value="1"/>
</dbReference>
<evidence type="ECO:0000259" key="6">
    <source>
        <dbReference type="PROSITE" id="PS00624"/>
    </source>
</evidence>
<accession>A0A9P7URU3</accession>
<feature type="transmembrane region" description="Helical" evidence="5">
    <location>
        <begin position="352"/>
        <end position="375"/>
    </location>
</feature>
<feature type="binding site" evidence="4">
    <location>
        <position position="241"/>
    </location>
    <ligand>
        <name>FAD</name>
        <dbReference type="ChEBI" id="CHEBI:57692"/>
    </ligand>
</feature>
<dbReference type="AlphaFoldDB" id="A0A9P7URU3"/>
<dbReference type="Pfam" id="PF05199">
    <property type="entry name" value="GMC_oxred_C"/>
    <property type="match status" value="1"/>
</dbReference>
<dbReference type="PIRSF" id="PIRSF000137">
    <property type="entry name" value="Alcohol_oxidase"/>
    <property type="match status" value="1"/>
</dbReference>
<dbReference type="PANTHER" id="PTHR11552">
    <property type="entry name" value="GLUCOSE-METHANOL-CHOLINE GMC OXIDOREDUCTASE"/>
    <property type="match status" value="1"/>
</dbReference>
<evidence type="ECO:0000313" key="8">
    <source>
        <dbReference type="Proteomes" id="UP001049176"/>
    </source>
</evidence>
<evidence type="ECO:0000256" key="1">
    <source>
        <dbReference type="ARBA" id="ARBA00001974"/>
    </source>
</evidence>
<feature type="active site" description="Proton donor" evidence="3">
    <location>
        <position position="518"/>
    </location>
</feature>
<reference evidence="7" key="1">
    <citation type="journal article" date="2021" name="Genome Biol. Evol.">
        <title>The assembled and annotated genome of the fairy-ring fungus Marasmius oreades.</title>
        <authorList>
            <person name="Hiltunen M."/>
            <person name="Ament-Velasquez S.L."/>
            <person name="Johannesson H."/>
        </authorList>
    </citation>
    <scope>NUCLEOTIDE SEQUENCE</scope>
    <source>
        <strain evidence="7">03SP1</strain>
    </source>
</reference>
<dbReference type="InterPro" id="IPR007867">
    <property type="entry name" value="GMC_OxRtase_C"/>
</dbReference>
<evidence type="ECO:0000256" key="4">
    <source>
        <dbReference type="PIRSR" id="PIRSR000137-2"/>
    </source>
</evidence>
<protein>
    <recommendedName>
        <fullName evidence="6">Glucose-methanol-choline oxidoreductase N-terminal domain-containing protein</fullName>
    </recommendedName>
</protein>
<dbReference type="Proteomes" id="UP001049176">
    <property type="component" value="Chromosome 5"/>
</dbReference>
<keyword evidence="5" id="KW-1133">Transmembrane helix</keyword>
<keyword evidence="4" id="KW-0285">Flavoprotein</keyword>
<dbReference type="EMBL" id="CM032185">
    <property type="protein sequence ID" value="KAG7091758.1"/>
    <property type="molecule type" value="Genomic_DNA"/>
</dbReference>
<dbReference type="Gene3D" id="3.30.560.10">
    <property type="entry name" value="Glucose Oxidase, domain 3"/>
    <property type="match status" value="1"/>
</dbReference>
<evidence type="ECO:0000256" key="3">
    <source>
        <dbReference type="PIRSR" id="PIRSR000137-1"/>
    </source>
</evidence>
<keyword evidence="4" id="KW-0274">FAD</keyword>
<evidence type="ECO:0000256" key="2">
    <source>
        <dbReference type="ARBA" id="ARBA00010790"/>
    </source>
</evidence>
<keyword evidence="5" id="KW-0812">Transmembrane</keyword>
<dbReference type="OrthoDB" id="269227at2759"/>
<feature type="binding site" evidence="4">
    <location>
        <position position="98"/>
    </location>
    <ligand>
        <name>FAD</name>
        <dbReference type="ChEBI" id="CHEBI:57692"/>
    </ligand>
</feature>
<proteinExistence type="inferred from homology"/>
<dbReference type="InterPro" id="IPR036188">
    <property type="entry name" value="FAD/NAD-bd_sf"/>
</dbReference>
<dbReference type="Gene3D" id="3.50.50.60">
    <property type="entry name" value="FAD/NAD(P)-binding domain"/>
    <property type="match status" value="1"/>
</dbReference>
<keyword evidence="5" id="KW-0472">Membrane</keyword>
<sequence>MPFPNVAINDLYEAYDYIIIGGGTAGCVLANRLSRKPDVTVLLIERGHAGDSWQSQVPMLSSHFASDGSQSRVWTTAPQTHIGDREIQVLGGGSLGGTSKINATLYTRGLPAEWNSWAQISGGEQWNYENMEEYLLKSEKNLDKNLEGKHYHQVAGEWPHRSFPISWDHTVQSVLIKATSSLGLPYIEDLNSPYEPAHGFAKLHFCVNKDGSRASTSATFLPQQLVKTRSKHLHVCLNTVVHRIQIGAEKEKPRTEGVWIQASDGSGSPRLIHTKNEVILAAGTITSPQVLLLSGIGPEKHLEEHGIPVTKNLPGVGSHLQDHLAVPVQFQVPMNDCILKLRTQIWLIIKEFFLYFFFGLGMLINASTMDAILFVQTRLLDEDNRVSAYSKVDMDARIPANLPDLEVLPIASADESILKKAKTKLGGLTLYSVSLRPESKGTIRLTSSNPFASVSIDPNYLSSQADRDLLRKGIRLSYKLKAQMLEQGYPITDLHTPRSTTDEDLDEFIDKECVSVYHYSSTCRMAPEGDGGVVDSRCRVYGIEGLRVADASVMPGVPSVHLAAVTVAVAEKCASMVLEDAKGRAYS</sequence>
<dbReference type="PANTHER" id="PTHR11552:SF219">
    <property type="entry name" value="GLUCOSE-METHANOL-CHOLINE OXIDOREDUCTASE N-TERMINAL DOMAIN-CONTAINING PROTEIN"/>
    <property type="match status" value="1"/>
</dbReference>
<dbReference type="InterPro" id="IPR012132">
    <property type="entry name" value="GMC_OxRdtase"/>
</dbReference>
<comment type="caution">
    <text evidence="7">The sequence shown here is derived from an EMBL/GenBank/DDBJ whole genome shotgun (WGS) entry which is preliminary data.</text>
</comment>
<dbReference type="SUPFAM" id="SSF54373">
    <property type="entry name" value="FAD-linked reductases, C-terminal domain"/>
    <property type="match status" value="1"/>
</dbReference>
<gene>
    <name evidence="7" type="ORF">E1B28_008159</name>
</gene>
<keyword evidence="8" id="KW-1185">Reference proteome</keyword>
<dbReference type="PROSITE" id="PS00624">
    <property type="entry name" value="GMC_OXRED_2"/>
    <property type="match status" value="1"/>
</dbReference>
<comment type="cofactor">
    <cofactor evidence="1 4">
        <name>FAD</name>
        <dbReference type="ChEBI" id="CHEBI:57692"/>
    </cofactor>
</comment>
<dbReference type="GO" id="GO:0050660">
    <property type="term" value="F:flavin adenine dinucleotide binding"/>
    <property type="evidence" value="ECO:0007669"/>
    <property type="project" value="InterPro"/>
</dbReference>
<dbReference type="GO" id="GO:0016614">
    <property type="term" value="F:oxidoreductase activity, acting on CH-OH group of donors"/>
    <property type="evidence" value="ECO:0007669"/>
    <property type="project" value="InterPro"/>
</dbReference>
<organism evidence="7 8">
    <name type="scientific">Marasmius oreades</name>
    <name type="common">fairy-ring Marasmius</name>
    <dbReference type="NCBI Taxonomy" id="181124"/>
    <lineage>
        <taxon>Eukaryota</taxon>
        <taxon>Fungi</taxon>
        <taxon>Dikarya</taxon>
        <taxon>Basidiomycota</taxon>
        <taxon>Agaricomycotina</taxon>
        <taxon>Agaricomycetes</taxon>
        <taxon>Agaricomycetidae</taxon>
        <taxon>Agaricales</taxon>
        <taxon>Marasmiineae</taxon>
        <taxon>Marasmiaceae</taxon>
        <taxon>Marasmius</taxon>
    </lineage>
</organism>
<comment type="similarity">
    <text evidence="2">Belongs to the GMC oxidoreductase family.</text>
</comment>